<evidence type="ECO:0000313" key="5">
    <source>
        <dbReference type="Proteomes" id="UP000651085"/>
    </source>
</evidence>
<dbReference type="InterPro" id="IPR008979">
    <property type="entry name" value="Galactose-bd-like_sf"/>
</dbReference>
<dbReference type="AlphaFoldDB" id="A0A926F5J2"/>
<dbReference type="PROSITE" id="PS51257">
    <property type="entry name" value="PROKAR_LIPOPROTEIN"/>
    <property type="match status" value="1"/>
</dbReference>
<dbReference type="InterPro" id="IPR032515">
    <property type="entry name" value="DUF4964"/>
</dbReference>
<organism evidence="4 5">
    <name type="scientific">Jilunia laotingensis</name>
    <dbReference type="NCBI Taxonomy" id="2763675"/>
    <lineage>
        <taxon>Bacteria</taxon>
        <taxon>Pseudomonadati</taxon>
        <taxon>Bacteroidota</taxon>
        <taxon>Bacteroidia</taxon>
        <taxon>Bacteroidales</taxon>
        <taxon>Bacteroidaceae</taxon>
        <taxon>Jilunia</taxon>
    </lineage>
</organism>
<evidence type="ECO:0000259" key="1">
    <source>
        <dbReference type="Pfam" id="PF16334"/>
    </source>
</evidence>
<dbReference type="InterPro" id="IPR008928">
    <property type="entry name" value="6-hairpin_glycosidase_sf"/>
</dbReference>
<dbReference type="SUPFAM" id="SSF49785">
    <property type="entry name" value="Galactose-binding domain-like"/>
    <property type="match status" value="1"/>
</dbReference>
<dbReference type="RefSeq" id="WP_262433603.1">
    <property type="nucleotide sequence ID" value="NZ_JACRTF010000001.1"/>
</dbReference>
<gene>
    <name evidence="4" type="ORF">H8744_03915</name>
</gene>
<name>A0A926F5J2_9BACT</name>
<feature type="domain" description="Glutaminase A N-terminal" evidence="3">
    <location>
        <begin position="259"/>
        <end position="475"/>
    </location>
</feature>
<feature type="domain" description="Glutaminase A central" evidence="2">
    <location>
        <begin position="482"/>
        <end position="818"/>
    </location>
</feature>
<evidence type="ECO:0000313" key="4">
    <source>
        <dbReference type="EMBL" id="MBC8592402.1"/>
    </source>
</evidence>
<reference evidence="4" key="1">
    <citation type="submission" date="2020-08" db="EMBL/GenBank/DDBJ databases">
        <title>Genome public.</title>
        <authorList>
            <person name="Liu C."/>
            <person name="Sun Q."/>
        </authorList>
    </citation>
    <scope>NUCLEOTIDE SEQUENCE</scope>
    <source>
        <strain evidence="4">N12</strain>
    </source>
</reference>
<dbReference type="PANTHER" id="PTHR31987:SF1">
    <property type="entry name" value="GLUTAMINASE A"/>
    <property type="match status" value="1"/>
</dbReference>
<dbReference type="Pfam" id="PF17168">
    <property type="entry name" value="DUF5127"/>
    <property type="match status" value="1"/>
</dbReference>
<evidence type="ECO:0000259" key="3">
    <source>
        <dbReference type="Pfam" id="PF17168"/>
    </source>
</evidence>
<dbReference type="SUPFAM" id="SSF48208">
    <property type="entry name" value="Six-hairpin glycosidases"/>
    <property type="match status" value="1"/>
</dbReference>
<dbReference type="Pfam" id="PF16334">
    <property type="entry name" value="DUF4964"/>
    <property type="match status" value="1"/>
</dbReference>
<dbReference type="PANTHER" id="PTHR31987">
    <property type="entry name" value="GLUTAMINASE A-RELATED"/>
    <property type="match status" value="1"/>
</dbReference>
<dbReference type="Gene3D" id="2.60.120.260">
    <property type="entry name" value="Galactose-binding domain-like"/>
    <property type="match status" value="1"/>
</dbReference>
<dbReference type="InterPro" id="IPR052743">
    <property type="entry name" value="Glutaminase_GtaA"/>
</dbReference>
<dbReference type="EMBL" id="JACRTF010000001">
    <property type="protein sequence ID" value="MBC8592402.1"/>
    <property type="molecule type" value="Genomic_DNA"/>
</dbReference>
<dbReference type="GO" id="GO:0005975">
    <property type="term" value="P:carbohydrate metabolic process"/>
    <property type="evidence" value="ECO:0007669"/>
    <property type="project" value="InterPro"/>
</dbReference>
<proteinExistence type="predicted"/>
<dbReference type="Proteomes" id="UP000651085">
    <property type="component" value="Unassembled WGS sequence"/>
</dbReference>
<dbReference type="InterPro" id="IPR032514">
    <property type="entry name" value="GtaA_central"/>
</dbReference>
<sequence>MRKQLTTLFFGATAVLLSSCGGAKVQHDSKNELRASAYPLVTIDPYTSGWSFTDHLYDASTKHWTGKDLPLIGVAKVDGQSYRFMGDEDVELITLVETSEQAPWTGKYTTQKPAEGWQNLDFNDAAWKEGEGAFGTDNEPTAKTEWTTDYIWVRRIVDLPEDATQRKLYLNYSHDDDVIVYVNGVKVVDTGNACKKHVSAKLPAEALAALKPGKNLIAAYCYNRVGGALLDFGLSYEEEGQRSFEQTAQQISADVQPMQTLYKFACGPVNLDLTFTAPLFMDNLDLLSRPVNYISYEVTSNDGQSHDVELYFEAGPQWAVDMPVQPSIAESFTDDNLVFLKTGSRDQKVLAKKGDDVRIDWGYFYLAADREDSQCAIGNGQELRKNFCANKLDASKAEGRDRLALVRNLGNTKEAAGHLLIGYDDIYSIQYFGDNLRPYWNRNGNESIVSQFHKAEQEYDILMDKCTAFDNQLMREATEAGGRKYAELCALAYRQAISAHKLVEAPNKDLLFLSKENFSNGSIGTVDITYPSSPLFLIYNPELAKALMNHIFYYSESGKWNKPFAAHDVGTYPLANGQTYGGDMPVEESGNMLILAAAIAAVEGNADYAQKHWDVLTTWTDYLVENGLDPENQLCTDDFAGHFAHNANLSIKAILAIASYGYLADMQGKKDVAEKYTQKAKEMAVEWEKMANDGDHYRLTFDQPGTWSQKYNLVWDKLLNLQIFPETIAQVEIPYYLTKQNKYGLPLDNRENYTKTDWIMWTATLAPDKATFEQFIAPVHLYVNETTSRVPMSDWVFTDTPEQRGFQARSVVGGYFIKMLEGKLNK</sequence>
<accession>A0A926F5J2</accession>
<dbReference type="Pfam" id="PF16335">
    <property type="entry name" value="GtaA_6_Hairpin"/>
    <property type="match status" value="1"/>
</dbReference>
<feature type="domain" description="DUF4964" evidence="1">
    <location>
        <begin position="17"/>
        <end position="96"/>
    </location>
</feature>
<keyword evidence="5" id="KW-1185">Reference proteome</keyword>
<evidence type="ECO:0000259" key="2">
    <source>
        <dbReference type="Pfam" id="PF16335"/>
    </source>
</evidence>
<comment type="caution">
    <text evidence="4">The sequence shown here is derived from an EMBL/GenBank/DDBJ whole genome shotgun (WGS) entry which is preliminary data.</text>
</comment>
<protein>
    <submittedName>
        <fullName evidence="4">DUF4965 domain-containing protein</fullName>
    </submittedName>
</protein>
<dbReference type="InterPro" id="IPR033433">
    <property type="entry name" value="GtaA_N"/>
</dbReference>